<accession>A0AAV7BNV3</accession>
<name>A0AAV7BNV3_ENGPU</name>
<dbReference type="AlphaFoldDB" id="A0AAV7BNV3"/>
<sequence length="71" mass="7891">MNREESHFTGDESSLEAAAGAPHIYIFSSIAPRIMLLVLSFNLHWAGGSEICRTRRCNALEKGMNCIYICS</sequence>
<evidence type="ECO:0000256" key="1">
    <source>
        <dbReference type="SAM" id="Phobius"/>
    </source>
</evidence>
<keyword evidence="3" id="KW-1185">Reference proteome</keyword>
<keyword evidence="1" id="KW-1133">Transmembrane helix</keyword>
<proteinExistence type="predicted"/>
<feature type="transmembrane region" description="Helical" evidence="1">
    <location>
        <begin position="24"/>
        <end position="46"/>
    </location>
</feature>
<keyword evidence="1" id="KW-0472">Membrane</keyword>
<keyword evidence="1" id="KW-0812">Transmembrane</keyword>
<gene>
    <name evidence="2" type="ORF">GDO81_009107</name>
</gene>
<reference evidence="2" key="1">
    <citation type="thesis" date="2020" institute="ProQuest LLC" country="789 East Eisenhower Parkway, Ann Arbor, MI, USA">
        <title>Comparative Genomics and Chromosome Evolution.</title>
        <authorList>
            <person name="Mudd A.B."/>
        </authorList>
    </citation>
    <scope>NUCLEOTIDE SEQUENCE</scope>
    <source>
        <strain evidence="2">237g6f4</strain>
        <tissue evidence="2">Blood</tissue>
    </source>
</reference>
<evidence type="ECO:0000313" key="3">
    <source>
        <dbReference type="Proteomes" id="UP000824782"/>
    </source>
</evidence>
<dbReference type="Proteomes" id="UP000824782">
    <property type="component" value="Unassembled WGS sequence"/>
</dbReference>
<protein>
    <submittedName>
        <fullName evidence="2">Uncharacterized protein</fullName>
    </submittedName>
</protein>
<evidence type="ECO:0000313" key="2">
    <source>
        <dbReference type="EMBL" id="KAG8574254.1"/>
    </source>
</evidence>
<comment type="caution">
    <text evidence="2">The sequence shown here is derived from an EMBL/GenBank/DDBJ whole genome shotgun (WGS) entry which is preliminary data.</text>
</comment>
<dbReference type="EMBL" id="WNYA01000004">
    <property type="protein sequence ID" value="KAG8574254.1"/>
    <property type="molecule type" value="Genomic_DNA"/>
</dbReference>
<organism evidence="2 3">
    <name type="scientific">Engystomops pustulosus</name>
    <name type="common">Tungara frog</name>
    <name type="synonym">Physalaemus pustulosus</name>
    <dbReference type="NCBI Taxonomy" id="76066"/>
    <lineage>
        <taxon>Eukaryota</taxon>
        <taxon>Metazoa</taxon>
        <taxon>Chordata</taxon>
        <taxon>Craniata</taxon>
        <taxon>Vertebrata</taxon>
        <taxon>Euteleostomi</taxon>
        <taxon>Amphibia</taxon>
        <taxon>Batrachia</taxon>
        <taxon>Anura</taxon>
        <taxon>Neobatrachia</taxon>
        <taxon>Hyloidea</taxon>
        <taxon>Leptodactylidae</taxon>
        <taxon>Leiuperinae</taxon>
        <taxon>Engystomops</taxon>
    </lineage>
</organism>